<name>A0A060QEK9_9PROT</name>
<proteinExistence type="predicted"/>
<organism evidence="1 2">
    <name type="scientific">Asaia bogorensis</name>
    <dbReference type="NCBI Taxonomy" id="91915"/>
    <lineage>
        <taxon>Bacteria</taxon>
        <taxon>Pseudomonadati</taxon>
        <taxon>Pseudomonadota</taxon>
        <taxon>Alphaproteobacteria</taxon>
        <taxon>Acetobacterales</taxon>
        <taxon>Acetobacteraceae</taxon>
        <taxon>Asaia</taxon>
    </lineage>
</organism>
<gene>
    <name evidence="1" type="ORF">ASAP_1325</name>
</gene>
<evidence type="ECO:0000313" key="2">
    <source>
        <dbReference type="Proteomes" id="UP000027583"/>
    </source>
</evidence>
<dbReference type="Proteomes" id="UP000027583">
    <property type="component" value="Unassembled WGS sequence"/>
</dbReference>
<reference evidence="1 2" key="1">
    <citation type="journal article" date="2014" name="Genome Biol. Evol.">
        <title>Acetic acid bacteria genomes reveal functional traits for adaptation to life in insect guts.</title>
        <authorList>
            <person name="Chouaia B."/>
            <person name="Gaiarsa S."/>
            <person name="Crotti E."/>
            <person name="Comandatore F."/>
            <person name="Degli Esposti M."/>
            <person name="Ricci I."/>
            <person name="Alma A."/>
            <person name="Favia G."/>
            <person name="Bandi C."/>
            <person name="Daffonchio D."/>
        </authorList>
    </citation>
    <scope>NUCLEOTIDE SEQUENCE [LARGE SCALE GENOMIC DNA]</scope>
    <source>
        <strain evidence="1 2">SF2.1</strain>
    </source>
</reference>
<protein>
    <submittedName>
        <fullName evidence="1">Uncharacterized protein</fullName>
    </submittedName>
</protein>
<evidence type="ECO:0000313" key="1">
    <source>
        <dbReference type="EMBL" id="CDG39370.1"/>
    </source>
</evidence>
<comment type="caution">
    <text evidence="1">The sequence shown here is derived from an EMBL/GenBank/DDBJ whole genome shotgun (WGS) entry which is preliminary data.</text>
</comment>
<accession>A0A060QEK9</accession>
<dbReference type="EMBL" id="CBLX010000009">
    <property type="protein sequence ID" value="CDG39370.1"/>
    <property type="molecule type" value="Genomic_DNA"/>
</dbReference>
<sequence>MAIQASERRRWLKRTGISKQDFQIRQRPLLSVERRIVRSLKKT</sequence>
<reference evidence="1 2" key="2">
    <citation type="journal article" date="2014" name="PLoS ONE">
        <title>Evolution of mitochondria reconstructed from the energy metabolism of living bacteria.</title>
        <authorList>
            <person name="Degli Esposti M."/>
            <person name="Chouaia B."/>
            <person name="Comandatore F."/>
            <person name="Crotti E."/>
            <person name="Sassera D."/>
            <person name="Lievens P.M."/>
            <person name="Daffonchio D."/>
            <person name="Bandi C."/>
        </authorList>
    </citation>
    <scope>NUCLEOTIDE SEQUENCE [LARGE SCALE GENOMIC DNA]</scope>
    <source>
        <strain evidence="1 2">SF2.1</strain>
    </source>
</reference>
<dbReference type="AlphaFoldDB" id="A0A060QEK9"/>